<dbReference type="GO" id="GO:0006777">
    <property type="term" value="P:Mo-molybdopterin cofactor biosynthetic process"/>
    <property type="evidence" value="ECO:0007669"/>
    <property type="project" value="UniProtKB-UniRule"/>
</dbReference>
<dbReference type="PANTHER" id="PTHR10192:SF5">
    <property type="entry name" value="GEPHYRIN"/>
    <property type="match status" value="1"/>
</dbReference>
<evidence type="ECO:0000256" key="3">
    <source>
        <dbReference type="ARBA" id="ARBA00022505"/>
    </source>
</evidence>
<dbReference type="InterPro" id="IPR036425">
    <property type="entry name" value="MoaB/Mog-like_dom_sf"/>
</dbReference>
<sequence>MRDHSKHIQLSREDAVAQMLAALDEVSEGFGWRGALAQTASASDNQVTRHTRNVQRKLVERVSLAESVDRVLAYDVVAQNDIPSALTCAMDSVALHWSDFADLPEGQLPDTSKWVRGVNWQFANTGVAMPEGFDTAIVIEHVQVSTDEQHITIDAAPSKPGAGTRPVGSTMHRGDVLAQAGSLITPDLAARIGTGNNASVDVIRRPRVAFIPTGNELIAPGVPFDPQHPDKFAAHGRTFETNSVIVRAKCEQWGGQFIPFDIVLDRRDAIEDAIAHAVEVADIVVLNAGSSKGSDDWSCEVMEEMGHMIYHQTNHGPGHHSSAAVIDGTPIIGISGPSGGASFTLNFYLRPLMRAFMGLSPEAERIPVVLAEEFPAARSDRPKKHGNSVRGEERPMEHPEHEPGKPEFFAVKMLRIDHAEDGTLRAWPIAGRPGSAATLAANAYYMLPTGTGIEAPKPGDIIWVEWR</sequence>
<dbReference type="Proteomes" id="UP000000954">
    <property type="component" value="Chromosome"/>
</dbReference>
<keyword evidence="9" id="KW-1185">Reference proteome</keyword>
<dbReference type="InterPro" id="IPR001453">
    <property type="entry name" value="MoaB/Mog_dom"/>
</dbReference>
<dbReference type="EMBL" id="CP001682">
    <property type="protein sequence ID" value="ACU94713.1"/>
    <property type="molecule type" value="Genomic_DNA"/>
</dbReference>
<dbReference type="RefSeq" id="WP_012803398.1">
    <property type="nucleotide sequence ID" value="NC_013170.1"/>
</dbReference>
<dbReference type="GO" id="GO:0061599">
    <property type="term" value="F:molybdopterin molybdotransferase activity"/>
    <property type="evidence" value="ECO:0007669"/>
    <property type="project" value="UniProtKB-UniRule"/>
</dbReference>
<dbReference type="EC" id="2.10.1.1" evidence="5"/>
<evidence type="ECO:0000313" key="9">
    <source>
        <dbReference type="Proteomes" id="UP000000954"/>
    </source>
</evidence>
<comment type="function">
    <text evidence="1 5">Catalyzes the insertion of molybdate into adenylated molybdopterin with the concomitant release of AMP.</text>
</comment>
<dbReference type="STRING" id="469378.Ccur_10220"/>
<keyword evidence="5" id="KW-0479">Metal-binding</keyword>
<dbReference type="eggNOG" id="COG0303">
    <property type="taxonomic scope" value="Bacteria"/>
</dbReference>
<evidence type="ECO:0000259" key="7">
    <source>
        <dbReference type="SMART" id="SM00852"/>
    </source>
</evidence>
<dbReference type="Gene3D" id="2.170.190.11">
    <property type="entry name" value="Molybdopterin biosynthesis moea protein, domain 3"/>
    <property type="match status" value="1"/>
</dbReference>
<keyword evidence="5" id="KW-0501">Molybdenum cofactor biosynthesis</keyword>
<dbReference type="SUPFAM" id="SSF63882">
    <property type="entry name" value="MoeA N-terminal region -like"/>
    <property type="match status" value="1"/>
</dbReference>
<comment type="catalytic activity">
    <reaction evidence="4">
        <text>adenylyl-molybdopterin + molybdate = Mo-molybdopterin + AMP + H(+)</text>
        <dbReference type="Rhea" id="RHEA:35047"/>
        <dbReference type="ChEBI" id="CHEBI:15378"/>
        <dbReference type="ChEBI" id="CHEBI:36264"/>
        <dbReference type="ChEBI" id="CHEBI:62727"/>
        <dbReference type="ChEBI" id="CHEBI:71302"/>
        <dbReference type="ChEBI" id="CHEBI:456215"/>
        <dbReference type="EC" id="2.10.1.1"/>
    </reaction>
</comment>
<dbReference type="Gene3D" id="3.90.105.10">
    <property type="entry name" value="Molybdopterin biosynthesis moea protein, domain 2"/>
    <property type="match status" value="1"/>
</dbReference>
<dbReference type="PANTHER" id="PTHR10192">
    <property type="entry name" value="MOLYBDOPTERIN BIOSYNTHESIS PROTEIN"/>
    <property type="match status" value="1"/>
</dbReference>
<dbReference type="HOGENOM" id="CLU_010186_7_1_11"/>
<dbReference type="InterPro" id="IPR038987">
    <property type="entry name" value="MoeA-like"/>
</dbReference>
<evidence type="ECO:0000256" key="5">
    <source>
        <dbReference type="RuleBase" id="RU365090"/>
    </source>
</evidence>
<dbReference type="UniPathway" id="UPA00344"/>
<accession>C7MP73</accession>
<protein>
    <recommendedName>
        <fullName evidence="5">Molybdopterin molybdenumtransferase</fullName>
        <ecNumber evidence="5">2.10.1.1</ecNumber>
    </recommendedName>
</protein>
<feature type="region of interest" description="Disordered" evidence="6">
    <location>
        <begin position="378"/>
        <end position="404"/>
    </location>
</feature>
<dbReference type="Pfam" id="PF00994">
    <property type="entry name" value="MoCF_biosynth"/>
    <property type="match status" value="1"/>
</dbReference>
<dbReference type="KEGG" id="ccu:Ccur_10220"/>
<evidence type="ECO:0000313" key="8">
    <source>
        <dbReference type="EMBL" id="ACU94713.1"/>
    </source>
</evidence>
<dbReference type="Gene3D" id="3.40.980.10">
    <property type="entry name" value="MoaB/Mog-like domain"/>
    <property type="match status" value="1"/>
</dbReference>
<dbReference type="SUPFAM" id="SSF53218">
    <property type="entry name" value="Molybdenum cofactor biosynthesis proteins"/>
    <property type="match status" value="1"/>
</dbReference>
<dbReference type="InterPro" id="IPR005110">
    <property type="entry name" value="MoeA_linker/N"/>
</dbReference>
<proteinExistence type="inferred from homology"/>
<evidence type="ECO:0000256" key="4">
    <source>
        <dbReference type="ARBA" id="ARBA00047317"/>
    </source>
</evidence>
<keyword evidence="5" id="KW-0460">Magnesium</keyword>
<name>C7MP73_CRYCD</name>
<dbReference type="AlphaFoldDB" id="C7MP73"/>
<dbReference type="InterPro" id="IPR036688">
    <property type="entry name" value="MoeA_C_domain_IV_sf"/>
</dbReference>
<feature type="domain" description="MoaB/Mog" evidence="7">
    <location>
        <begin position="209"/>
        <end position="355"/>
    </location>
</feature>
<reference evidence="8 9" key="1">
    <citation type="journal article" date="2009" name="Stand. Genomic Sci.">
        <title>Complete genome sequence of Cryptobacterium curtum type strain (12-3).</title>
        <authorList>
            <person name="Mavrommatis K."/>
            <person name="Pukall R."/>
            <person name="Rohde C."/>
            <person name="Chen F."/>
            <person name="Sims D."/>
            <person name="Brettin T."/>
            <person name="Kuske C."/>
            <person name="Detter J.C."/>
            <person name="Han C."/>
            <person name="Lapidus A."/>
            <person name="Copeland A."/>
            <person name="Glavina Del Rio T."/>
            <person name="Nolan M."/>
            <person name="Lucas S."/>
            <person name="Tice H."/>
            <person name="Cheng J.F."/>
            <person name="Bruce D."/>
            <person name="Goodwin L."/>
            <person name="Pitluck S."/>
            <person name="Ovchinnikova G."/>
            <person name="Pati A."/>
            <person name="Ivanova N."/>
            <person name="Chen A."/>
            <person name="Palaniappan K."/>
            <person name="Chain P."/>
            <person name="D'haeseleer P."/>
            <person name="Goker M."/>
            <person name="Bristow J."/>
            <person name="Eisen J.A."/>
            <person name="Markowitz V."/>
            <person name="Hugenholtz P."/>
            <person name="Rohde M."/>
            <person name="Klenk H.P."/>
            <person name="Kyrpides N.C."/>
        </authorList>
    </citation>
    <scope>NUCLEOTIDE SEQUENCE [LARGE SCALE GENOMIC DNA]</scope>
    <source>
        <strain evidence="9">ATCC 700683 / DSM 15641 / 12-3</strain>
    </source>
</reference>
<dbReference type="OrthoDB" id="3196725at2"/>
<dbReference type="GO" id="GO:0046872">
    <property type="term" value="F:metal ion binding"/>
    <property type="evidence" value="ECO:0007669"/>
    <property type="project" value="UniProtKB-UniRule"/>
</dbReference>
<comment type="cofactor">
    <cofactor evidence="5">
        <name>Mg(2+)</name>
        <dbReference type="ChEBI" id="CHEBI:18420"/>
    </cofactor>
</comment>
<keyword evidence="3 5" id="KW-0500">Molybdenum</keyword>
<keyword evidence="5" id="KW-0808">Transferase</keyword>
<organism evidence="8 9">
    <name type="scientific">Cryptobacterium curtum (strain ATCC 700683 / DSM 15641 / CCUG 43107 / 12-3)</name>
    <dbReference type="NCBI Taxonomy" id="469378"/>
    <lineage>
        <taxon>Bacteria</taxon>
        <taxon>Bacillati</taxon>
        <taxon>Actinomycetota</taxon>
        <taxon>Coriobacteriia</taxon>
        <taxon>Eggerthellales</taxon>
        <taxon>Eggerthellaceae</taxon>
        <taxon>Cryptobacterium</taxon>
    </lineage>
</organism>
<dbReference type="InterPro" id="IPR036135">
    <property type="entry name" value="MoeA_linker/N_sf"/>
</dbReference>
<comment type="similarity">
    <text evidence="2 5">Belongs to the MoeA family.</text>
</comment>
<comment type="pathway">
    <text evidence="5">Cofactor biosynthesis; molybdopterin biosynthesis.</text>
</comment>
<evidence type="ECO:0000256" key="2">
    <source>
        <dbReference type="ARBA" id="ARBA00010763"/>
    </source>
</evidence>
<feature type="compositionally biased region" description="Basic and acidic residues" evidence="6">
    <location>
        <begin position="390"/>
        <end position="404"/>
    </location>
</feature>
<dbReference type="SMART" id="SM00852">
    <property type="entry name" value="MoCF_biosynth"/>
    <property type="match status" value="1"/>
</dbReference>
<gene>
    <name evidence="8" type="ordered locus">Ccur_10220</name>
</gene>
<evidence type="ECO:0000256" key="1">
    <source>
        <dbReference type="ARBA" id="ARBA00002901"/>
    </source>
</evidence>
<dbReference type="GO" id="GO:0005829">
    <property type="term" value="C:cytosol"/>
    <property type="evidence" value="ECO:0007669"/>
    <property type="project" value="TreeGrafter"/>
</dbReference>
<dbReference type="Pfam" id="PF03453">
    <property type="entry name" value="MoeA_N"/>
    <property type="match status" value="1"/>
</dbReference>
<evidence type="ECO:0000256" key="6">
    <source>
        <dbReference type="SAM" id="MobiDB-lite"/>
    </source>
</evidence>
<dbReference type="Gene3D" id="2.40.340.10">
    <property type="entry name" value="MoeA, C-terminal, domain IV"/>
    <property type="match status" value="1"/>
</dbReference>